<accession>A0A2G0CEL9</accession>
<keyword evidence="4" id="KW-0378">Hydrolase</keyword>
<evidence type="ECO:0000256" key="4">
    <source>
        <dbReference type="ARBA" id="ARBA00022801"/>
    </source>
</evidence>
<reference evidence="9 10" key="1">
    <citation type="submission" date="2017-10" db="EMBL/GenBank/DDBJ databases">
        <title>The draft genome sequence of Lewinella marina KCTC 32374.</title>
        <authorList>
            <person name="Wang K."/>
        </authorList>
    </citation>
    <scope>NUCLEOTIDE SEQUENCE [LARGE SCALE GENOMIC DNA]</scope>
    <source>
        <strain evidence="9 10">MKG-38</strain>
    </source>
</reference>
<evidence type="ECO:0000256" key="5">
    <source>
        <dbReference type="ARBA" id="ARBA00022842"/>
    </source>
</evidence>
<feature type="domain" description="Nudix hydrolase" evidence="8">
    <location>
        <begin position="46"/>
        <end position="183"/>
    </location>
</feature>
<dbReference type="OrthoDB" id="9802805at2"/>
<evidence type="ECO:0000256" key="6">
    <source>
        <dbReference type="ARBA" id="ARBA00023211"/>
    </source>
</evidence>
<name>A0A2G0CEL9_9BACT</name>
<dbReference type="PANTHER" id="PTHR12992">
    <property type="entry name" value="NUDIX HYDROLASE"/>
    <property type="match status" value="1"/>
</dbReference>
<evidence type="ECO:0000256" key="7">
    <source>
        <dbReference type="SAM" id="MobiDB-lite"/>
    </source>
</evidence>
<comment type="cofactor">
    <cofactor evidence="2">
        <name>Mg(2+)</name>
        <dbReference type="ChEBI" id="CHEBI:18420"/>
    </cofactor>
</comment>
<evidence type="ECO:0000313" key="9">
    <source>
        <dbReference type="EMBL" id="PHK98431.1"/>
    </source>
</evidence>
<comment type="caution">
    <text evidence="9">The sequence shown here is derived from an EMBL/GenBank/DDBJ whole genome shotgun (WGS) entry which is preliminary data.</text>
</comment>
<dbReference type="EMBL" id="PDLO01000004">
    <property type="protein sequence ID" value="PHK98431.1"/>
    <property type="molecule type" value="Genomic_DNA"/>
</dbReference>
<evidence type="ECO:0000313" key="10">
    <source>
        <dbReference type="Proteomes" id="UP000226437"/>
    </source>
</evidence>
<feature type="region of interest" description="Disordered" evidence="7">
    <location>
        <begin position="74"/>
        <end position="98"/>
    </location>
</feature>
<comment type="cofactor">
    <cofactor evidence="1">
        <name>Mn(2+)</name>
        <dbReference type="ChEBI" id="CHEBI:29035"/>
    </cofactor>
</comment>
<dbReference type="RefSeq" id="WP_099106817.1">
    <property type="nucleotide sequence ID" value="NZ_JAATJF010000004.1"/>
</dbReference>
<organism evidence="9 10">
    <name type="scientific">Neolewinella marina</name>
    <dbReference type="NCBI Taxonomy" id="438751"/>
    <lineage>
        <taxon>Bacteria</taxon>
        <taxon>Pseudomonadati</taxon>
        <taxon>Bacteroidota</taxon>
        <taxon>Saprospiria</taxon>
        <taxon>Saprospirales</taxon>
        <taxon>Lewinellaceae</taxon>
        <taxon>Neolewinella</taxon>
    </lineage>
</organism>
<dbReference type="Gene3D" id="3.90.79.10">
    <property type="entry name" value="Nucleoside Triphosphate Pyrophosphohydrolase"/>
    <property type="match status" value="1"/>
</dbReference>
<dbReference type="GO" id="GO:0046872">
    <property type="term" value="F:metal ion binding"/>
    <property type="evidence" value="ECO:0007669"/>
    <property type="project" value="UniProtKB-KW"/>
</dbReference>
<dbReference type="SUPFAM" id="SSF55811">
    <property type="entry name" value="Nudix"/>
    <property type="match status" value="1"/>
</dbReference>
<dbReference type="PROSITE" id="PS51462">
    <property type="entry name" value="NUDIX"/>
    <property type="match status" value="1"/>
</dbReference>
<dbReference type="PANTHER" id="PTHR12992:SF11">
    <property type="entry name" value="MITOCHONDRIAL COENZYME A DIPHOSPHATASE NUDT8"/>
    <property type="match status" value="1"/>
</dbReference>
<dbReference type="InterPro" id="IPR015797">
    <property type="entry name" value="NUDIX_hydrolase-like_dom_sf"/>
</dbReference>
<proteinExistence type="predicted"/>
<keyword evidence="10" id="KW-1185">Reference proteome</keyword>
<keyword evidence="5" id="KW-0460">Magnesium</keyword>
<evidence type="ECO:0000256" key="3">
    <source>
        <dbReference type="ARBA" id="ARBA00022723"/>
    </source>
</evidence>
<protein>
    <submittedName>
        <fullName evidence="9">Coenzyme A pyrophosphatase</fullName>
    </submittedName>
</protein>
<dbReference type="AlphaFoldDB" id="A0A2G0CEL9"/>
<dbReference type="GO" id="GO:0010945">
    <property type="term" value="F:coenzyme A diphosphatase activity"/>
    <property type="evidence" value="ECO:0007669"/>
    <property type="project" value="InterPro"/>
</dbReference>
<evidence type="ECO:0000256" key="1">
    <source>
        <dbReference type="ARBA" id="ARBA00001936"/>
    </source>
</evidence>
<sequence>MNDTLDGADYLQRIRRRLQRGDLPGYAAQEMMGHALRKVHTEAPPTARPASVLALFYPVGLRLHLLFIQRTSPPGDRHGGQVSFPGGAAHPEDESPAATALRETREEVGVNPSAVQLLGELTPLYIPVSNYLVNPFVAWTPQRPDFTLQASEVERVLELPFTGFYAERAVDFRDKKLFNGMILKEVPHWVVAGEEVWGATAMMVGELVELGRG</sequence>
<evidence type="ECO:0000256" key="2">
    <source>
        <dbReference type="ARBA" id="ARBA00001946"/>
    </source>
</evidence>
<dbReference type="InterPro" id="IPR000086">
    <property type="entry name" value="NUDIX_hydrolase_dom"/>
</dbReference>
<gene>
    <name evidence="9" type="ORF">CGL56_12120</name>
</gene>
<keyword evidence="6" id="KW-0464">Manganese</keyword>
<keyword evidence="3" id="KW-0479">Metal-binding</keyword>
<evidence type="ECO:0000259" key="8">
    <source>
        <dbReference type="PROSITE" id="PS51462"/>
    </source>
</evidence>
<dbReference type="Pfam" id="PF00293">
    <property type="entry name" value="NUDIX"/>
    <property type="match status" value="1"/>
</dbReference>
<dbReference type="CDD" id="cd03426">
    <property type="entry name" value="NUDIX_CoAse_Nudt7"/>
    <property type="match status" value="1"/>
</dbReference>
<dbReference type="Proteomes" id="UP000226437">
    <property type="component" value="Unassembled WGS sequence"/>
</dbReference>
<dbReference type="InterPro" id="IPR045121">
    <property type="entry name" value="CoAse"/>
</dbReference>